<protein>
    <recommendedName>
        <fullName evidence="2">Serine hydrolase domain-containing protein</fullName>
    </recommendedName>
</protein>
<feature type="domain" description="Serine hydrolase" evidence="2">
    <location>
        <begin position="10"/>
        <end position="102"/>
    </location>
</feature>
<evidence type="ECO:0000313" key="3">
    <source>
        <dbReference type="EMBL" id="CAK9072002.1"/>
    </source>
</evidence>
<organism evidence="3 4">
    <name type="scientific">Durusdinium trenchii</name>
    <dbReference type="NCBI Taxonomy" id="1381693"/>
    <lineage>
        <taxon>Eukaryota</taxon>
        <taxon>Sar</taxon>
        <taxon>Alveolata</taxon>
        <taxon>Dinophyceae</taxon>
        <taxon>Suessiales</taxon>
        <taxon>Symbiodiniaceae</taxon>
        <taxon>Durusdinium</taxon>
    </lineage>
</organism>
<proteinExistence type="predicted"/>
<dbReference type="Gene3D" id="3.40.50.1820">
    <property type="entry name" value="alpha/beta hydrolase"/>
    <property type="match status" value="1"/>
</dbReference>
<evidence type="ECO:0000313" key="4">
    <source>
        <dbReference type="Proteomes" id="UP001642484"/>
    </source>
</evidence>
<evidence type="ECO:0000259" key="2">
    <source>
        <dbReference type="Pfam" id="PF03959"/>
    </source>
</evidence>
<dbReference type="EMBL" id="CAXAMN010022695">
    <property type="protein sequence ID" value="CAK9072002.1"/>
    <property type="molecule type" value="Genomic_DNA"/>
</dbReference>
<dbReference type="Proteomes" id="UP001642484">
    <property type="component" value="Unassembled WGS sequence"/>
</dbReference>
<keyword evidence="1" id="KW-0378">Hydrolase</keyword>
<comment type="caution">
    <text evidence="3">The sequence shown here is derived from an EMBL/GenBank/DDBJ whole genome shotgun (WGS) entry which is preliminary data.</text>
</comment>
<dbReference type="InterPro" id="IPR005645">
    <property type="entry name" value="FSH-like_dom"/>
</dbReference>
<dbReference type="PANTHER" id="PTHR48070:SF6">
    <property type="entry name" value="ESTERASE OVCA2"/>
    <property type="match status" value="1"/>
</dbReference>
<dbReference type="Pfam" id="PF03959">
    <property type="entry name" value="FSH1"/>
    <property type="match status" value="1"/>
</dbReference>
<name>A0ABP0PAL1_9DINO</name>
<keyword evidence="4" id="KW-1185">Reference proteome</keyword>
<gene>
    <name evidence="3" type="ORF">CCMP2556_LOCUS35414</name>
</gene>
<reference evidence="3 4" key="1">
    <citation type="submission" date="2024-02" db="EMBL/GenBank/DDBJ databases">
        <authorList>
            <person name="Chen Y."/>
            <person name="Shah S."/>
            <person name="Dougan E. K."/>
            <person name="Thang M."/>
            <person name="Chan C."/>
        </authorList>
    </citation>
    <scope>NUCLEOTIDE SEQUENCE [LARGE SCALE GENOMIC DNA]</scope>
</reference>
<dbReference type="InterPro" id="IPR029058">
    <property type="entry name" value="AB_hydrolase_fold"/>
</dbReference>
<dbReference type="InterPro" id="IPR050593">
    <property type="entry name" value="LovG"/>
</dbReference>
<accession>A0ABP0PAL1</accession>
<sequence length="272" mass="29252">MPPFVLPYDESLRGWWLYNQELWDGTAETIQSLADVLLQRATFEPVGLDESLAFVMEEWSKGYDAVLGFSQGAVVAAALCAKLQRNGCPPRFAILISGFGKPIPQGGHFVPQKAADLNFIAAFLQEMQPAMAVGAPSERGDRVASADAEEASAAAARSVGGFEELRQALRRYLAPSVALNMDGNGKTERWTGYEAAELEAPGPGTYERLLALLKGMEFLSMQHGPCRTSEDAVQEVIEVTGCLPGAVPPIAAFPKEARHGASNGVEGGRRVW</sequence>
<dbReference type="SUPFAM" id="SSF53474">
    <property type="entry name" value="alpha/beta-Hydrolases"/>
    <property type="match status" value="1"/>
</dbReference>
<dbReference type="PANTHER" id="PTHR48070">
    <property type="entry name" value="ESTERASE OVCA2"/>
    <property type="match status" value="1"/>
</dbReference>
<evidence type="ECO:0000256" key="1">
    <source>
        <dbReference type="ARBA" id="ARBA00022801"/>
    </source>
</evidence>